<dbReference type="SMART" id="SM00710">
    <property type="entry name" value="PbH1"/>
    <property type="match status" value="6"/>
</dbReference>
<dbReference type="EMBL" id="QEFB01000004">
    <property type="protein sequence ID" value="PWC07581.1"/>
    <property type="molecule type" value="Genomic_DNA"/>
</dbReference>
<proteinExistence type="predicted"/>
<dbReference type="AlphaFoldDB" id="A0A2U1TFC3"/>
<dbReference type="Pfam" id="PF12708">
    <property type="entry name" value="Pect-lyase_RHGA_epim"/>
    <property type="match status" value="1"/>
</dbReference>
<evidence type="ECO:0000313" key="3">
    <source>
        <dbReference type="EMBL" id="PWC07581.1"/>
    </source>
</evidence>
<gene>
    <name evidence="3" type="ORF">DF223_05985</name>
</gene>
<organism evidence="3 4">
    <name type="scientific">Mycetocola zhujimingii</name>
    <dbReference type="NCBI Taxonomy" id="2079792"/>
    <lineage>
        <taxon>Bacteria</taxon>
        <taxon>Bacillati</taxon>
        <taxon>Actinomycetota</taxon>
        <taxon>Actinomycetes</taxon>
        <taxon>Micrococcales</taxon>
        <taxon>Microbacteriaceae</taxon>
        <taxon>Mycetocola</taxon>
    </lineage>
</organism>
<dbReference type="InterPro" id="IPR024535">
    <property type="entry name" value="RHGA/B-epi-like_pectate_lyase"/>
</dbReference>
<dbReference type="Gene3D" id="2.160.20.10">
    <property type="entry name" value="Single-stranded right-handed beta-helix, Pectin lyase-like"/>
    <property type="match status" value="1"/>
</dbReference>
<comment type="caution">
    <text evidence="3">The sequence shown here is derived from an EMBL/GenBank/DDBJ whole genome shotgun (WGS) entry which is preliminary data.</text>
</comment>
<feature type="domain" description="Rhamnogalacturonase A/B/Epimerase-like pectate lyase" evidence="2">
    <location>
        <begin position="67"/>
        <end position="253"/>
    </location>
</feature>
<evidence type="ECO:0000256" key="1">
    <source>
        <dbReference type="SAM" id="MobiDB-lite"/>
    </source>
</evidence>
<evidence type="ECO:0000259" key="2">
    <source>
        <dbReference type="Pfam" id="PF12708"/>
    </source>
</evidence>
<reference evidence="4" key="1">
    <citation type="submission" date="2018-04" db="EMBL/GenBank/DDBJ databases">
        <authorList>
            <person name="Liu S."/>
            <person name="Wang Z."/>
            <person name="Li J."/>
        </authorList>
    </citation>
    <scope>NUCLEOTIDE SEQUENCE [LARGE SCALE GENOMIC DNA]</scope>
    <source>
        <strain evidence="4">622</strain>
    </source>
</reference>
<evidence type="ECO:0000313" key="4">
    <source>
        <dbReference type="Proteomes" id="UP000244962"/>
    </source>
</evidence>
<dbReference type="SUPFAM" id="SSF51126">
    <property type="entry name" value="Pectin lyase-like"/>
    <property type="match status" value="1"/>
</dbReference>
<name>A0A2U1TFC3_9MICO</name>
<protein>
    <recommendedName>
        <fullName evidence="2">Rhamnogalacturonase A/B/Epimerase-like pectate lyase domain-containing protein</fullName>
    </recommendedName>
</protein>
<sequence length="505" mass="53848">MPGRRLISNRDASRGERPGLRLNGTMDEVIPEQAVRRSPRPIQAPRVSAEGRVIGLNTSQLPVRTANVKDYGAKGDGVSIDTAAIQAACDAVDTSGAVYFPRGEYIARNIRPNSMTRMFGDEATLIYEANDGEFDAIISLGDQKTVGGVTTDSNVHSIHISGLTFRGNGDTLGLNENQALIHLSGVSDVTIVGCSFLGMQGDGIYVGMTAFAAQERHNERISVIGNVFDGLGNHGRQGVSIIEGRDVLIAENSFSRLAASTMPGAVDIEPNPYDVTAVLRDITVRGNTFTEIGGNVGDVALYLPNIIFNDGPPRGFTFEDNHHSGGGRPYYIHWDSHDPAVDDLNMEIVIRRNTAETKREGEGGDVAVLIMGVRGVVVAENSFSGFARGLAIVRNTADCEFSKNTVLECGELTWSLLDCAGEVTNVVVSRNHIEKREGHVIDQLLVAGPGLSSGVRMVDNVTLRVSTLMATYGGHRTLTGQNYARGNVGAAVDPALFAKPTGDGG</sequence>
<keyword evidence="4" id="KW-1185">Reference proteome</keyword>
<feature type="region of interest" description="Disordered" evidence="1">
    <location>
        <begin position="1"/>
        <end position="22"/>
    </location>
</feature>
<dbReference type="InterPro" id="IPR006626">
    <property type="entry name" value="PbH1"/>
</dbReference>
<dbReference type="InterPro" id="IPR011050">
    <property type="entry name" value="Pectin_lyase_fold/virulence"/>
</dbReference>
<dbReference type="Proteomes" id="UP000244962">
    <property type="component" value="Unassembled WGS sequence"/>
</dbReference>
<dbReference type="InterPro" id="IPR012334">
    <property type="entry name" value="Pectin_lyas_fold"/>
</dbReference>
<accession>A0A2U1TFC3</accession>